<keyword evidence="2" id="KW-1185">Reference proteome</keyword>
<accession>A0A0D2PP51</accession>
<sequence>MCGAGREGSVVLADSSTWAMSVSGSDVAWTDYANIASLGGARKSTRCVWFVLEVMRELCIVGRSIVVGYVEYVPPICVRVRG</sequence>
<gene>
    <name evidence="1" type="ORF">HYPSUDRAFT_41789</name>
</gene>
<reference evidence="2" key="1">
    <citation type="submission" date="2014-04" db="EMBL/GenBank/DDBJ databases">
        <title>Evolutionary Origins and Diversification of the Mycorrhizal Mutualists.</title>
        <authorList>
            <consortium name="DOE Joint Genome Institute"/>
            <consortium name="Mycorrhizal Genomics Consortium"/>
            <person name="Kohler A."/>
            <person name="Kuo A."/>
            <person name="Nagy L.G."/>
            <person name="Floudas D."/>
            <person name="Copeland A."/>
            <person name="Barry K.W."/>
            <person name="Cichocki N."/>
            <person name="Veneault-Fourrey C."/>
            <person name="LaButti K."/>
            <person name="Lindquist E.A."/>
            <person name="Lipzen A."/>
            <person name="Lundell T."/>
            <person name="Morin E."/>
            <person name="Murat C."/>
            <person name="Riley R."/>
            <person name="Ohm R."/>
            <person name="Sun H."/>
            <person name="Tunlid A."/>
            <person name="Henrissat B."/>
            <person name="Grigoriev I.V."/>
            <person name="Hibbett D.S."/>
            <person name="Martin F."/>
        </authorList>
    </citation>
    <scope>NUCLEOTIDE SEQUENCE [LARGE SCALE GENOMIC DNA]</scope>
    <source>
        <strain evidence="2">FD-334 SS-4</strain>
    </source>
</reference>
<protein>
    <submittedName>
        <fullName evidence="1">Uncharacterized protein</fullName>
    </submittedName>
</protein>
<dbReference type="AlphaFoldDB" id="A0A0D2PP51"/>
<dbReference type="EMBL" id="KN817556">
    <property type="protein sequence ID" value="KJA21660.1"/>
    <property type="molecule type" value="Genomic_DNA"/>
</dbReference>
<dbReference type="Proteomes" id="UP000054270">
    <property type="component" value="Unassembled WGS sequence"/>
</dbReference>
<evidence type="ECO:0000313" key="1">
    <source>
        <dbReference type="EMBL" id="KJA21660.1"/>
    </source>
</evidence>
<feature type="non-terminal residue" evidence="1">
    <location>
        <position position="82"/>
    </location>
</feature>
<organism evidence="1 2">
    <name type="scientific">Hypholoma sublateritium (strain FD-334 SS-4)</name>
    <dbReference type="NCBI Taxonomy" id="945553"/>
    <lineage>
        <taxon>Eukaryota</taxon>
        <taxon>Fungi</taxon>
        <taxon>Dikarya</taxon>
        <taxon>Basidiomycota</taxon>
        <taxon>Agaricomycotina</taxon>
        <taxon>Agaricomycetes</taxon>
        <taxon>Agaricomycetidae</taxon>
        <taxon>Agaricales</taxon>
        <taxon>Agaricineae</taxon>
        <taxon>Strophariaceae</taxon>
        <taxon>Hypholoma</taxon>
    </lineage>
</organism>
<name>A0A0D2PP51_HYPSF</name>
<proteinExistence type="predicted"/>
<evidence type="ECO:0000313" key="2">
    <source>
        <dbReference type="Proteomes" id="UP000054270"/>
    </source>
</evidence>